<accession>A0A1A8FF83</accession>
<name>A0A1A8FF83_9TELE</name>
<feature type="non-terminal residue" evidence="2">
    <location>
        <position position="95"/>
    </location>
</feature>
<reference evidence="2" key="1">
    <citation type="submission" date="2016-05" db="EMBL/GenBank/DDBJ databases">
        <authorList>
            <person name="Lavstsen T."/>
            <person name="Jespersen J.S."/>
        </authorList>
    </citation>
    <scope>NUCLEOTIDE SEQUENCE</scope>
    <source>
        <tissue evidence="2">Brain</tissue>
    </source>
</reference>
<evidence type="ECO:0000256" key="1">
    <source>
        <dbReference type="SAM" id="MobiDB-lite"/>
    </source>
</evidence>
<organism evidence="2">
    <name type="scientific">Nothobranchius korthausae</name>
    <dbReference type="NCBI Taxonomy" id="1143690"/>
    <lineage>
        <taxon>Eukaryota</taxon>
        <taxon>Metazoa</taxon>
        <taxon>Chordata</taxon>
        <taxon>Craniata</taxon>
        <taxon>Vertebrata</taxon>
        <taxon>Euteleostomi</taxon>
        <taxon>Actinopterygii</taxon>
        <taxon>Neopterygii</taxon>
        <taxon>Teleostei</taxon>
        <taxon>Neoteleostei</taxon>
        <taxon>Acanthomorphata</taxon>
        <taxon>Ovalentaria</taxon>
        <taxon>Atherinomorphae</taxon>
        <taxon>Cyprinodontiformes</taxon>
        <taxon>Nothobranchiidae</taxon>
        <taxon>Nothobranchius</taxon>
    </lineage>
</organism>
<evidence type="ECO:0000313" key="2">
    <source>
        <dbReference type="EMBL" id="SBQ56794.1"/>
    </source>
</evidence>
<sequence>LHLLQLAEIFSIDTRNLQNHFNRGRLQEGAAKTRNFTSLIKPAGFSSGSHGKATTTQWLCWVSRAQSGSAVNEPRRARSIRESHHQAEVNASSIN</sequence>
<dbReference type="EMBL" id="HAEB01010267">
    <property type="protein sequence ID" value="SBQ56794.1"/>
    <property type="molecule type" value="Transcribed_RNA"/>
</dbReference>
<feature type="compositionally biased region" description="Basic and acidic residues" evidence="1">
    <location>
        <begin position="73"/>
        <end position="87"/>
    </location>
</feature>
<reference evidence="2" key="2">
    <citation type="submission" date="2016-06" db="EMBL/GenBank/DDBJ databases">
        <title>The genome of a short-lived fish provides insights into sex chromosome evolution and the genetic control of aging.</title>
        <authorList>
            <person name="Reichwald K."/>
            <person name="Felder M."/>
            <person name="Petzold A."/>
            <person name="Koch P."/>
            <person name="Groth M."/>
            <person name="Platzer M."/>
        </authorList>
    </citation>
    <scope>NUCLEOTIDE SEQUENCE</scope>
    <source>
        <tissue evidence="2">Brain</tissue>
    </source>
</reference>
<proteinExistence type="predicted"/>
<gene>
    <name evidence="2" type="primary">IL18RAP</name>
</gene>
<feature type="non-terminal residue" evidence="2">
    <location>
        <position position="1"/>
    </location>
</feature>
<protein>
    <submittedName>
        <fullName evidence="2">Interleukin 18 receptor accessory protein</fullName>
    </submittedName>
</protein>
<feature type="region of interest" description="Disordered" evidence="1">
    <location>
        <begin position="66"/>
        <end position="95"/>
    </location>
</feature>
<keyword evidence="2" id="KW-0675">Receptor</keyword>
<dbReference type="AlphaFoldDB" id="A0A1A8FF83"/>